<dbReference type="STRING" id="1747903.ASR47_101076"/>
<dbReference type="Pfam" id="PF07237">
    <property type="entry name" value="DUF1428"/>
    <property type="match status" value="1"/>
</dbReference>
<dbReference type="RefSeq" id="WP_065307832.1">
    <property type="nucleotide sequence ID" value="NZ_LOCQ01000053.1"/>
</dbReference>
<proteinExistence type="predicted"/>
<dbReference type="Gene3D" id="3.30.70.100">
    <property type="match status" value="1"/>
</dbReference>
<gene>
    <name evidence="1" type="ORF">ASR47_101076</name>
</gene>
<dbReference type="PIRSF" id="PIRSF007028">
    <property type="entry name" value="UCP007028"/>
    <property type="match status" value="1"/>
</dbReference>
<sequence>MAYVDGFVVPVPKDRLEDYLAMSRACGAIWRELGALEFRECVADDVKPGQWTSFPQAVDLQDGELVVFSWIVYESRSRRDEINEQVMNDPRMKPYMDPQNMPFDGKRMVYGGFDMRIDI</sequence>
<dbReference type="Proteomes" id="UP000092713">
    <property type="component" value="Unassembled WGS sequence"/>
</dbReference>
<dbReference type="AlphaFoldDB" id="A0A1A7C0M3"/>
<keyword evidence="2" id="KW-1185">Reference proteome</keyword>
<name>A0A1A7C0M3_9BURK</name>
<dbReference type="PATRIC" id="fig|1747903.4.peg.3086"/>
<dbReference type="InterPro" id="IPR011008">
    <property type="entry name" value="Dimeric_a/b-barrel"/>
</dbReference>
<dbReference type="OrthoDB" id="9792392at2"/>
<accession>A0A1A7C0M3</accession>
<evidence type="ECO:0000313" key="2">
    <source>
        <dbReference type="Proteomes" id="UP000092713"/>
    </source>
</evidence>
<organism evidence="1 2">
    <name type="scientific">Janthinobacterium psychrotolerans</name>
    <dbReference type="NCBI Taxonomy" id="1747903"/>
    <lineage>
        <taxon>Bacteria</taxon>
        <taxon>Pseudomonadati</taxon>
        <taxon>Pseudomonadota</taxon>
        <taxon>Betaproteobacteria</taxon>
        <taxon>Burkholderiales</taxon>
        <taxon>Oxalobacteraceae</taxon>
        <taxon>Janthinobacterium</taxon>
    </lineage>
</organism>
<comment type="caution">
    <text evidence="1">The sequence shown here is derived from an EMBL/GenBank/DDBJ whole genome shotgun (WGS) entry which is preliminary data.</text>
</comment>
<protein>
    <submittedName>
        <fullName evidence="1">Putative conserved protein YbaA, DUF1428 family</fullName>
    </submittedName>
</protein>
<reference evidence="1 2" key="1">
    <citation type="submission" date="2016-04" db="EMBL/GenBank/DDBJ databases">
        <title>Draft genome sequence of Janthinobacterium psychrotolerans sp. nov., isolated from freshwater sediments in Denmark.</title>
        <authorList>
            <person name="Gong X."/>
            <person name="Skrivergaard S."/>
            <person name="Korsgaard B.S."/>
            <person name="Schreiber L."/>
            <person name="Marshall I.P."/>
            <person name="Finster K."/>
            <person name="Schramm A."/>
        </authorList>
    </citation>
    <scope>NUCLEOTIDE SEQUENCE [LARGE SCALE GENOMIC DNA]</scope>
    <source>
        <strain evidence="1 2">S3-2</strain>
    </source>
</reference>
<dbReference type="SUPFAM" id="SSF54909">
    <property type="entry name" value="Dimeric alpha+beta barrel"/>
    <property type="match status" value="1"/>
</dbReference>
<dbReference type="InterPro" id="IPR009874">
    <property type="entry name" value="DUF1428"/>
</dbReference>
<evidence type="ECO:0000313" key="1">
    <source>
        <dbReference type="EMBL" id="OBV39486.1"/>
    </source>
</evidence>
<dbReference type="EMBL" id="LOCQ01000053">
    <property type="protein sequence ID" value="OBV39486.1"/>
    <property type="molecule type" value="Genomic_DNA"/>
</dbReference>